<proteinExistence type="predicted"/>
<sequence length="80" mass="9476">MTEVFKQIIVLLTEEDIPFDVTKKGGLWCIHNELWDIIDFYESKTFTFPILCTYYAPVYWADSDAKSYIARIKDVEKETE</sequence>
<reference evidence="1" key="1">
    <citation type="journal article" date="2021" name="Proc. Natl. Acad. Sci. U.S.A.">
        <title>A Catalog of Tens of Thousands of Viruses from Human Metagenomes Reveals Hidden Associations with Chronic Diseases.</title>
        <authorList>
            <person name="Tisza M.J."/>
            <person name="Buck C.B."/>
        </authorList>
    </citation>
    <scope>NUCLEOTIDE SEQUENCE</scope>
    <source>
        <strain evidence="1">Ctsf32</strain>
    </source>
</reference>
<organism evidence="1">
    <name type="scientific">Siphoviridae sp. ctsf32</name>
    <dbReference type="NCBI Taxonomy" id="2827594"/>
    <lineage>
        <taxon>Viruses</taxon>
        <taxon>Duplodnaviria</taxon>
        <taxon>Heunggongvirae</taxon>
        <taxon>Uroviricota</taxon>
        <taxon>Caudoviricetes</taxon>
    </lineage>
</organism>
<name>A0A8S5LNF8_9CAUD</name>
<accession>A0A8S5LNF8</accession>
<dbReference type="EMBL" id="BK015882">
    <property type="protein sequence ID" value="DAD71470.1"/>
    <property type="molecule type" value="Genomic_DNA"/>
</dbReference>
<evidence type="ECO:0000313" key="1">
    <source>
        <dbReference type="EMBL" id="DAD71470.1"/>
    </source>
</evidence>
<protein>
    <submittedName>
        <fullName evidence="1">Uncharacterized protein</fullName>
    </submittedName>
</protein>